<keyword evidence="17" id="KW-0539">Nucleus</keyword>
<evidence type="ECO:0000256" key="22">
    <source>
        <dbReference type="ARBA" id="ARBA00032616"/>
    </source>
</evidence>
<comment type="subunit">
    <text evidence="24">Homodimer. Interacts with PTCD1.</text>
</comment>
<dbReference type="GO" id="GO:0005634">
    <property type="term" value="C:nucleus"/>
    <property type="evidence" value="ECO:0007669"/>
    <property type="project" value="UniProtKB-SubCell"/>
</dbReference>
<evidence type="ECO:0000256" key="9">
    <source>
        <dbReference type="ARBA" id="ARBA00022694"/>
    </source>
</evidence>
<comment type="catalytic activity">
    <reaction evidence="1">
        <text>Endonucleolytic cleavage of RNA, removing extra 3' nucleotides from tRNA precursor, generating 3' termini of tRNAs. A 3'-hydroxy group is left at the tRNA terminus and a 5'-phosphoryl group is left at the trailer molecule.</text>
        <dbReference type="EC" id="3.1.26.11"/>
    </reaction>
</comment>
<dbReference type="InterPro" id="IPR036866">
    <property type="entry name" value="RibonucZ/Hydroxyglut_hydro"/>
</dbReference>
<dbReference type="GO" id="GO:0042781">
    <property type="term" value="F:3'-tRNA processing endoribonuclease activity"/>
    <property type="evidence" value="ECO:0007669"/>
    <property type="project" value="UniProtKB-EC"/>
</dbReference>
<dbReference type="AlphaFoldDB" id="A0A6P8SMP3"/>
<dbReference type="GeneID" id="117368246"/>
<keyword evidence="12" id="KW-0255">Endonuclease</keyword>
<evidence type="ECO:0000256" key="20">
    <source>
        <dbReference type="ARBA" id="ARBA00030729"/>
    </source>
</evidence>
<evidence type="ECO:0000313" key="27">
    <source>
        <dbReference type="Proteomes" id="UP000515159"/>
    </source>
</evidence>
<organism evidence="27 28">
    <name type="scientific">Geotrypetes seraphini</name>
    <name type="common">Gaboon caecilian</name>
    <name type="synonym">Caecilia seraphini</name>
    <dbReference type="NCBI Taxonomy" id="260995"/>
    <lineage>
        <taxon>Eukaryota</taxon>
        <taxon>Metazoa</taxon>
        <taxon>Chordata</taxon>
        <taxon>Craniata</taxon>
        <taxon>Vertebrata</taxon>
        <taxon>Euteleostomi</taxon>
        <taxon>Amphibia</taxon>
        <taxon>Gymnophiona</taxon>
        <taxon>Geotrypetes</taxon>
    </lineage>
</organism>
<evidence type="ECO:0000313" key="28">
    <source>
        <dbReference type="RefSeq" id="XP_033817593.1"/>
    </source>
</evidence>
<keyword evidence="10" id="KW-0540">Nuclease</keyword>
<dbReference type="GO" id="GO:1990180">
    <property type="term" value="P:mitochondrial tRNA 3'-end processing"/>
    <property type="evidence" value="ECO:0007669"/>
    <property type="project" value="TreeGrafter"/>
</dbReference>
<keyword evidence="11" id="KW-0479">Metal-binding</keyword>
<dbReference type="Pfam" id="PF13691">
    <property type="entry name" value="Lactamase_B_4"/>
    <property type="match status" value="1"/>
</dbReference>
<evidence type="ECO:0000256" key="8">
    <source>
        <dbReference type="ARBA" id="ARBA00022553"/>
    </source>
</evidence>
<dbReference type="InterPro" id="IPR027794">
    <property type="entry name" value="tRNase_Z_dom"/>
</dbReference>
<keyword evidence="9" id="KW-0819">tRNA processing</keyword>
<evidence type="ECO:0000256" key="5">
    <source>
        <dbReference type="ARBA" id="ARBA00007823"/>
    </source>
</evidence>
<sequence length="874" mass="98310">MSGFTQRLLSGVGQRIFPLLLIHRHGWVRSGELCGVTMSEVSSSGVVAQTQVRQFCARKPKPPKDVLRHIKIREKQQHRVQLGPNTVYVQVVAGGSRDVGAALYVFSNLNRYLFNCGEGTQRLMQEHKLKVARLDNIFLTRMNWANVGGLSGMLLTLKDTGVPKCVLSGPPQVQKYLDAIKVFSGPFTGIDLAVQPYSDSEYTDDTMTVYQVPIFARTSHESTSCPSPKKSPGRISPKPASPNMSQHHPEESENLSKKRKSSEKPERSEIFTSSSSLVVAFICKLHPKSGKFLVDKAKEFGLPLGTRAIGPIIAAFKAGKSVFFEGKEILPEDVCTPNEPGSVFIVLECPKEDFVDSICENEMLTRYQEGTLENPVALVVHITPESVLHTNTYQQWMERFGPSTEHLILNENASTVHNLRSYKIQSQLNLIHSEIFPPLVSCQRKEEEAVLSARHIRGECLLKYQLLPKPEWQRDAVVNISCSQFVTEAMEIPGFQEQVQKCQQILAAAPPSSPGNIEKYPEIVFLGTGSAVPMKIRNVSSTLVNISSSQSMLLDCGEGTFGQLCRHYGSHVDEILCNISAVFISHIHADHHTGLFNILLERERAFVSVHHPLIPILLIGPMLLMTWLDQYDTHCQKILRHINIIPAKYLMKDSDIPNFKSKTFVKELMEKYDLEKFQTCLVRHCRNAFACTIVHKSGWKIVYSGDTMPCDALIQMGKDCTLLIHEATLEDGLEDEAIEKTHSTTSQAIYVGMQMNAEFIMLNHFSQRYAKIPLFSADFSEKVGISFDHMRICFADFGTIPKLIPVLKALFAEDIEEMKERREKRELRQFREALQRSEEVNGSQNPAGVTPSGKKREHKNLEDMEKSKKRLKTS</sequence>
<evidence type="ECO:0000256" key="6">
    <source>
        <dbReference type="ARBA" id="ARBA00012477"/>
    </source>
</evidence>
<dbReference type="KEGG" id="gsh:117368246"/>
<evidence type="ECO:0000256" key="11">
    <source>
        <dbReference type="ARBA" id="ARBA00022723"/>
    </source>
</evidence>
<comment type="cofactor">
    <cofactor evidence="2">
        <name>Zn(2+)</name>
        <dbReference type="ChEBI" id="CHEBI:29105"/>
    </cofactor>
</comment>
<dbReference type="InParanoid" id="A0A6P8SMP3"/>
<feature type="region of interest" description="Disordered" evidence="25">
    <location>
        <begin position="829"/>
        <end position="874"/>
    </location>
</feature>
<accession>A0A6P8SMP3</accession>
<dbReference type="EC" id="3.1.26.11" evidence="6"/>
<evidence type="ECO:0000256" key="2">
    <source>
        <dbReference type="ARBA" id="ARBA00001947"/>
    </source>
</evidence>
<feature type="region of interest" description="Disordered" evidence="25">
    <location>
        <begin position="220"/>
        <end position="268"/>
    </location>
</feature>
<dbReference type="PANTHER" id="PTHR12553:SF49">
    <property type="entry name" value="ZINC PHOSPHODIESTERASE ELAC PROTEIN 2"/>
    <property type="match status" value="1"/>
</dbReference>
<keyword evidence="18" id="KW-1135">Mitochondrion nucleoid</keyword>
<proteinExistence type="inferred from homology"/>
<reference evidence="28" key="1">
    <citation type="submission" date="2025-08" db="UniProtKB">
        <authorList>
            <consortium name="RefSeq"/>
        </authorList>
    </citation>
    <scope>IDENTIFICATION</scope>
</reference>
<evidence type="ECO:0000256" key="25">
    <source>
        <dbReference type="SAM" id="MobiDB-lite"/>
    </source>
</evidence>
<dbReference type="OrthoDB" id="527344at2759"/>
<dbReference type="Pfam" id="PF23023">
    <property type="entry name" value="Anti-Pycsar_Apyc1"/>
    <property type="match status" value="1"/>
</dbReference>
<dbReference type="FunCoup" id="A0A6P8SMP3">
    <property type="interactions" value="3535"/>
</dbReference>
<evidence type="ECO:0000256" key="13">
    <source>
        <dbReference type="ARBA" id="ARBA00022801"/>
    </source>
</evidence>
<evidence type="ECO:0000256" key="18">
    <source>
        <dbReference type="ARBA" id="ARBA00023271"/>
    </source>
</evidence>
<dbReference type="Gene3D" id="3.60.15.10">
    <property type="entry name" value="Ribonuclease Z/Hydroxyacylglutathione hydrolase-like"/>
    <property type="match status" value="2"/>
</dbReference>
<dbReference type="FunFam" id="3.60.15.10:FF:000014">
    <property type="entry name" value="Zinc phosphodiesterase ELAC protein 2"/>
    <property type="match status" value="1"/>
</dbReference>
<evidence type="ECO:0000256" key="12">
    <source>
        <dbReference type="ARBA" id="ARBA00022759"/>
    </source>
</evidence>
<feature type="domain" description="tRNase Z endonuclease" evidence="26">
    <location>
        <begin position="92"/>
        <end position="149"/>
    </location>
</feature>
<evidence type="ECO:0000256" key="19">
    <source>
        <dbReference type="ARBA" id="ARBA00030689"/>
    </source>
</evidence>
<evidence type="ECO:0000256" key="23">
    <source>
        <dbReference type="ARBA" id="ARBA00046098"/>
    </source>
</evidence>
<keyword evidence="8" id="KW-0597">Phosphoprotein</keyword>
<evidence type="ECO:0000259" key="26">
    <source>
        <dbReference type="Pfam" id="PF13691"/>
    </source>
</evidence>
<dbReference type="FunFam" id="3.60.15.10:FF:000173">
    <property type="entry name" value="ElaC ribonuclease Z 2"/>
    <property type="match status" value="1"/>
</dbReference>
<comment type="function">
    <text evidence="23">Zinc phosphodiesterase, which displays mitochondrial tRNA 3'-processing endonuclease activity. Involved in tRNA maturation, by removing a 3'-trailer from precursor tRNA. Associates with mitochondrial DNA complexes at the nucleoids to initiate RNA processing and ribosome assembly.</text>
</comment>
<dbReference type="InterPro" id="IPR047151">
    <property type="entry name" value="RNZ2-like"/>
</dbReference>
<dbReference type="GO" id="GO:0046872">
    <property type="term" value="F:metal ion binding"/>
    <property type="evidence" value="ECO:0007669"/>
    <property type="project" value="UniProtKB-KW"/>
</dbReference>
<evidence type="ECO:0000256" key="24">
    <source>
        <dbReference type="ARBA" id="ARBA00047136"/>
    </source>
</evidence>
<feature type="compositionally biased region" description="Basic and acidic residues" evidence="25">
    <location>
        <begin position="247"/>
        <end position="268"/>
    </location>
</feature>
<keyword evidence="16" id="KW-0496">Mitochondrion</keyword>
<evidence type="ECO:0000256" key="10">
    <source>
        <dbReference type="ARBA" id="ARBA00022722"/>
    </source>
</evidence>
<keyword evidence="13" id="KW-0378">Hydrolase</keyword>
<dbReference type="CTD" id="60528"/>
<comment type="similarity">
    <text evidence="5">Belongs to the RNase Z family.</text>
</comment>
<evidence type="ECO:0000256" key="15">
    <source>
        <dbReference type="ARBA" id="ARBA00022946"/>
    </source>
</evidence>
<evidence type="ECO:0000256" key="4">
    <source>
        <dbReference type="ARBA" id="ARBA00004436"/>
    </source>
</evidence>
<evidence type="ECO:0000256" key="1">
    <source>
        <dbReference type="ARBA" id="ARBA00000402"/>
    </source>
</evidence>
<dbReference type="CDD" id="cd07718">
    <property type="entry name" value="RNaseZ_ELAC1_ELAC2-C-term-like_MBL-fold"/>
    <property type="match status" value="1"/>
</dbReference>
<dbReference type="PANTHER" id="PTHR12553">
    <property type="entry name" value="ZINC PHOSPHODIESTERASE ELAC PROTEIN 2"/>
    <property type="match status" value="1"/>
</dbReference>
<keyword evidence="14" id="KW-0862">Zinc</keyword>
<evidence type="ECO:0000256" key="14">
    <source>
        <dbReference type="ARBA" id="ARBA00022833"/>
    </source>
</evidence>
<evidence type="ECO:0000256" key="3">
    <source>
        <dbReference type="ARBA" id="ARBA00004123"/>
    </source>
</evidence>
<comment type="subcellular location">
    <subcellularLocation>
        <location evidence="4">Mitochondrion matrix</location>
        <location evidence="4">Mitochondrion nucleoid</location>
    </subcellularLocation>
    <subcellularLocation>
        <location evidence="3">Nucleus</location>
    </subcellularLocation>
</comment>
<name>A0A6P8SMP3_GEOSA</name>
<keyword evidence="15" id="KW-0809">Transit peptide</keyword>
<dbReference type="Proteomes" id="UP000515159">
    <property type="component" value="Chromosome 10"/>
</dbReference>
<evidence type="ECO:0000256" key="17">
    <source>
        <dbReference type="ARBA" id="ARBA00023242"/>
    </source>
</evidence>
<keyword evidence="27" id="KW-1185">Reference proteome</keyword>
<dbReference type="GO" id="GO:0042645">
    <property type="term" value="C:mitochondrial nucleoid"/>
    <property type="evidence" value="ECO:0007669"/>
    <property type="project" value="UniProtKB-SubCell"/>
</dbReference>
<feature type="compositionally biased region" description="Basic and acidic residues" evidence="25">
    <location>
        <begin position="829"/>
        <end position="839"/>
    </location>
</feature>
<dbReference type="RefSeq" id="XP_033817593.1">
    <property type="nucleotide sequence ID" value="XM_033961702.1"/>
</dbReference>
<protein>
    <recommendedName>
        <fullName evidence="7">Zinc phosphodiesterase ELAC protein 2</fullName>
        <ecNumber evidence="6">3.1.26.11</ecNumber>
    </recommendedName>
    <alternativeName>
        <fullName evidence="22">ElaC homolog protein 2</fullName>
    </alternativeName>
    <alternativeName>
        <fullName evidence="20">Ribonuclease Z 2</fullName>
    </alternativeName>
    <alternativeName>
        <fullName evidence="21">tRNA 3 endonuclease 2</fullName>
    </alternativeName>
    <alternativeName>
        <fullName evidence="19">tRNase Z 2</fullName>
    </alternativeName>
</protein>
<gene>
    <name evidence="28" type="primary">ELAC2</name>
</gene>
<evidence type="ECO:0000256" key="7">
    <source>
        <dbReference type="ARBA" id="ARBA00013357"/>
    </source>
</evidence>
<evidence type="ECO:0000256" key="16">
    <source>
        <dbReference type="ARBA" id="ARBA00023128"/>
    </source>
</evidence>
<evidence type="ECO:0000256" key="21">
    <source>
        <dbReference type="ARBA" id="ARBA00032104"/>
    </source>
</evidence>
<dbReference type="SUPFAM" id="SSF56281">
    <property type="entry name" value="Metallo-hydrolase/oxidoreductase"/>
    <property type="match status" value="2"/>
</dbReference>